<dbReference type="Gene3D" id="3.40.50.300">
    <property type="entry name" value="P-loop containing nucleotide triphosphate hydrolases"/>
    <property type="match status" value="1"/>
</dbReference>
<dbReference type="PROSITE" id="PS51194">
    <property type="entry name" value="HELICASE_CTER"/>
    <property type="match status" value="1"/>
</dbReference>
<dbReference type="InterPro" id="IPR049730">
    <property type="entry name" value="SNF2/RAD54-like_C"/>
</dbReference>
<feature type="domain" description="Helicase C-terminal" evidence="4">
    <location>
        <begin position="43"/>
        <end position="245"/>
    </location>
</feature>
<dbReference type="SMART" id="SM00490">
    <property type="entry name" value="HELICc"/>
    <property type="match status" value="1"/>
</dbReference>
<organism evidence="5 6">
    <name type="scientific">Brassica carinata</name>
    <name type="common">Ethiopian mustard</name>
    <name type="synonym">Abyssinian cabbage</name>
    <dbReference type="NCBI Taxonomy" id="52824"/>
    <lineage>
        <taxon>Eukaryota</taxon>
        <taxon>Viridiplantae</taxon>
        <taxon>Streptophyta</taxon>
        <taxon>Embryophyta</taxon>
        <taxon>Tracheophyta</taxon>
        <taxon>Spermatophyta</taxon>
        <taxon>Magnoliopsida</taxon>
        <taxon>eudicotyledons</taxon>
        <taxon>Gunneridae</taxon>
        <taxon>Pentapetalae</taxon>
        <taxon>rosids</taxon>
        <taxon>malvids</taxon>
        <taxon>Brassicales</taxon>
        <taxon>Brassicaceae</taxon>
        <taxon>Brassiceae</taxon>
        <taxon>Brassica</taxon>
    </lineage>
</organism>
<dbReference type="InterPro" id="IPR044972">
    <property type="entry name" value="Mot1"/>
</dbReference>
<sequence>MDQQIQAMWMLRQQKHPHTFSRHCSTCLNSAVIRFLFLAKGYGACSFLFEILEERGIGSDASSSDGTLSVGQHRVLIFAQHKALLDIIERDLFQAHMKRRVQLLKFTLYFIIKTIGLFMLICVLNLFPDGSVVPEKRFEIVKAFNSDPTIDVLLQTTHVGGLGLNLTSADTIVFMEHDWNPMRDHQAMDRAHRLGQKRVVNAHLFMMRGTLEEKVMSLQRFKVSVANTVSNAENASMKTMNTDQLLDLFASAKTSKTGGAASTKKGSEDNDQIAGTGKGIKAILGNLEELWDQSQYTEECV</sequence>
<dbReference type="InterPro" id="IPR027417">
    <property type="entry name" value="P-loop_NTPase"/>
</dbReference>
<evidence type="ECO:0000256" key="2">
    <source>
        <dbReference type="SAM" id="MobiDB-lite"/>
    </source>
</evidence>
<keyword evidence="1" id="KW-0378">Hydrolase</keyword>
<feature type="transmembrane region" description="Helical" evidence="3">
    <location>
        <begin position="106"/>
        <end position="127"/>
    </location>
</feature>
<reference evidence="5 6" key="1">
    <citation type="submission" date="2020-02" db="EMBL/GenBank/DDBJ databases">
        <authorList>
            <person name="Ma Q."/>
            <person name="Huang Y."/>
            <person name="Song X."/>
            <person name="Pei D."/>
        </authorList>
    </citation>
    <scope>NUCLEOTIDE SEQUENCE [LARGE SCALE GENOMIC DNA]</scope>
    <source>
        <strain evidence="5">Sxm20200214</strain>
        <tissue evidence="5">Leaf</tissue>
    </source>
</reference>
<dbReference type="Pfam" id="PF00271">
    <property type="entry name" value="Helicase_C"/>
    <property type="match status" value="1"/>
</dbReference>
<evidence type="ECO:0000256" key="1">
    <source>
        <dbReference type="ARBA" id="ARBA00022801"/>
    </source>
</evidence>
<dbReference type="Proteomes" id="UP000886595">
    <property type="component" value="Unassembled WGS sequence"/>
</dbReference>
<evidence type="ECO:0000313" key="6">
    <source>
        <dbReference type="Proteomes" id="UP000886595"/>
    </source>
</evidence>
<dbReference type="GO" id="GO:0003677">
    <property type="term" value="F:DNA binding"/>
    <property type="evidence" value="ECO:0007669"/>
    <property type="project" value="InterPro"/>
</dbReference>
<name>A0A8X7W867_BRACI</name>
<evidence type="ECO:0000313" key="5">
    <source>
        <dbReference type="EMBL" id="KAG2325754.1"/>
    </source>
</evidence>
<keyword evidence="6" id="KW-1185">Reference proteome</keyword>
<dbReference type="InterPro" id="IPR001650">
    <property type="entry name" value="Helicase_C-like"/>
</dbReference>
<dbReference type="PANTHER" id="PTHR36498:SF1">
    <property type="entry name" value="TATA-BINDING PROTEIN-ASSOCIATED FACTOR 172"/>
    <property type="match status" value="1"/>
</dbReference>
<keyword evidence="3" id="KW-0812">Transmembrane</keyword>
<evidence type="ECO:0000259" key="4">
    <source>
        <dbReference type="PROSITE" id="PS51194"/>
    </source>
</evidence>
<evidence type="ECO:0000256" key="3">
    <source>
        <dbReference type="SAM" id="Phobius"/>
    </source>
</evidence>
<dbReference type="PANTHER" id="PTHR36498">
    <property type="entry name" value="TATA-BINDING PROTEIN-ASSOCIATED FACTOR 172"/>
    <property type="match status" value="1"/>
</dbReference>
<dbReference type="CDD" id="cd18793">
    <property type="entry name" value="SF2_C_SNF"/>
    <property type="match status" value="1"/>
</dbReference>
<gene>
    <name evidence="5" type="ORF">Bca52824_008482</name>
</gene>
<proteinExistence type="predicted"/>
<feature type="region of interest" description="Disordered" evidence="2">
    <location>
        <begin position="256"/>
        <end position="275"/>
    </location>
</feature>
<dbReference type="EMBL" id="JAAMPC010000002">
    <property type="protein sequence ID" value="KAG2325754.1"/>
    <property type="molecule type" value="Genomic_DNA"/>
</dbReference>
<keyword evidence="3" id="KW-1133">Transmembrane helix</keyword>
<accession>A0A8X7W867</accession>
<dbReference type="GO" id="GO:0016887">
    <property type="term" value="F:ATP hydrolysis activity"/>
    <property type="evidence" value="ECO:0007669"/>
    <property type="project" value="InterPro"/>
</dbReference>
<dbReference type="OrthoDB" id="1722384at2759"/>
<protein>
    <recommendedName>
        <fullName evidence="4">Helicase C-terminal domain-containing protein</fullName>
    </recommendedName>
</protein>
<keyword evidence="3" id="KW-0472">Membrane</keyword>
<dbReference type="SUPFAM" id="SSF52540">
    <property type="entry name" value="P-loop containing nucleoside triphosphate hydrolases"/>
    <property type="match status" value="1"/>
</dbReference>
<comment type="caution">
    <text evidence="5">The sequence shown here is derived from an EMBL/GenBank/DDBJ whole genome shotgun (WGS) entry which is preliminary data.</text>
</comment>
<dbReference type="AlphaFoldDB" id="A0A8X7W867"/>
<dbReference type="GO" id="GO:0017025">
    <property type="term" value="F:TBP-class protein binding"/>
    <property type="evidence" value="ECO:0007669"/>
    <property type="project" value="InterPro"/>
</dbReference>